<feature type="region of interest" description="Disordered" evidence="1">
    <location>
        <begin position="20"/>
        <end position="73"/>
    </location>
</feature>
<dbReference type="AlphaFoldDB" id="A0A4Z2E5A9"/>
<accession>A0A4Z2E5A9</accession>
<keyword evidence="3" id="KW-1185">Reference proteome</keyword>
<gene>
    <name evidence="2" type="ORF">EYF80_066108</name>
</gene>
<reference evidence="2 3" key="1">
    <citation type="submission" date="2019-03" db="EMBL/GenBank/DDBJ databases">
        <title>First draft genome of Liparis tanakae, snailfish: a comprehensive survey of snailfish specific genes.</title>
        <authorList>
            <person name="Kim W."/>
            <person name="Song I."/>
            <person name="Jeong J.-H."/>
            <person name="Kim D."/>
            <person name="Kim S."/>
            <person name="Ryu S."/>
            <person name="Song J.Y."/>
            <person name="Lee S.K."/>
        </authorList>
    </citation>
    <scope>NUCLEOTIDE SEQUENCE [LARGE SCALE GENOMIC DNA]</scope>
    <source>
        <tissue evidence="2">Muscle</tissue>
    </source>
</reference>
<evidence type="ECO:0000313" key="3">
    <source>
        <dbReference type="Proteomes" id="UP000314294"/>
    </source>
</evidence>
<evidence type="ECO:0000256" key="1">
    <source>
        <dbReference type="SAM" id="MobiDB-lite"/>
    </source>
</evidence>
<comment type="caution">
    <text evidence="2">The sequence shown here is derived from an EMBL/GenBank/DDBJ whole genome shotgun (WGS) entry which is preliminary data.</text>
</comment>
<protein>
    <submittedName>
        <fullName evidence="2">Uncharacterized protein</fullName>
    </submittedName>
</protein>
<dbReference type="EMBL" id="SRLO01017403">
    <property type="protein sequence ID" value="TNN23770.1"/>
    <property type="molecule type" value="Genomic_DNA"/>
</dbReference>
<dbReference type="Proteomes" id="UP000314294">
    <property type="component" value="Unassembled WGS sequence"/>
</dbReference>
<feature type="compositionally biased region" description="Basic and acidic residues" evidence="1">
    <location>
        <begin position="49"/>
        <end position="60"/>
    </location>
</feature>
<evidence type="ECO:0000313" key="2">
    <source>
        <dbReference type="EMBL" id="TNN23770.1"/>
    </source>
</evidence>
<name>A0A4Z2E5A9_9TELE</name>
<organism evidence="2 3">
    <name type="scientific">Liparis tanakae</name>
    <name type="common">Tanaka's snailfish</name>
    <dbReference type="NCBI Taxonomy" id="230148"/>
    <lineage>
        <taxon>Eukaryota</taxon>
        <taxon>Metazoa</taxon>
        <taxon>Chordata</taxon>
        <taxon>Craniata</taxon>
        <taxon>Vertebrata</taxon>
        <taxon>Euteleostomi</taxon>
        <taxon>Actinopterygii</taxon>
        <taxon>Neopterygii</taxon>
        <taxon>Teleostei</taxon>
        <taxon>Neoteleostei</taxon>
        <taxon>Acanthomorphata</taxon>
        <taxon>Eupercaria</taxon>
        <taxon>Perciformes</taxon>
        <taxon>Cottioidei</taxon>
        <taxon>Cottales</taxon>
        <taxon>Liparidae</taxon>
        <taxon>Liparis</taxon>
    </lineage>
</organism>
<proteinExistence type="predicted"/>
<sequence>MQMSSGPVWGSAAASLLPRYGRLETSPTPSGLPTPRRPEVTGRSGRQLGSKDADARRALMESDFPSHGVPFLDSSGRDHVTFQEKTNSPLYHWFCTRITDYRRDGSVNRVVG</sequence>